<dbReference type="AlphaFoldDB" id="G4U1R3"/>
<protein>
    <submittedName>
        <fullName evidence="2">Uncharacterized protein</fullName>
    </submittedName>
</protein>
<reference evidence="2 3" key="1">
    <citation type="journal article" date="2011" name="PLoS Pathog.">
        <title>Endophytic Life Strategies Decoded by Genome and Transcriptome Analyses of the Mutualistic Root Symbiont Piriformospora indica.</title>
        <authorList>
            <person name="Zuccaro A."/>
            <person name="Lahrmann U."/>
            <person name="Guldener U."/>
            <person name="Langen G."/>
            <person name="Pfiffi S."/>
            <person name="Biedenkopf D."/>
            <person name="Wong P."/>
            <person name="Samans B."/>
            <person name="Grimm C."/>
            <person name="Basiewicz M."/>
            <person name="Murat C."/>
            <person name="Martin F."/>
            <person name="Kogel K.H."/>
        </authorList>
    </citation>
    <scope>NUCLEOTIDE SEQUENCE [LARGE SCALE GENOMIC DNA]</scope>
    <source>
        <strain evidence="2 3">DSM 11827</strain>
    </source>
</reference>
<dbReference type="HOGENOM" id="CLU_3421394_0_0_1"/>
<name>G4U1R3_SERID</name>
<proteinExistence type="predicted"/>
<dbReference type="EMBL" id="CAFZ01001670">
    <property type="protein sequence ID" value="CCA77506.1"/>
    <property type="molecule type" value="Genomic_DNA"/>
</dbReference>
<comment type="caution">
    <text evidence="2">The sequence shown here is derived from an EMBL/GenBank/DDBJ whole genome shotgun (WGS) entry which is preliminary data.</text>
</comment>
<gene>
    <name evidence="2" type="ORF">PIIN_11483</name>
</gene>
<sequence length="24" mass="2893">MRMQHTRVVTTKPLRRTRPITVTI</sequence>
<accession>G4U1R3</accession>
<dbReference type="InParanoid" id="G4U1R3"/>
<organism evidence="2 3">
    <name type="scientific">Serendipita indica (strain DSM 11827)</name>
    <name type="common">Root endophyte fungus</name>
    <name type="synonym">Piriformospora indica</name>
    <dbReference type="NCBI Taxonomy" id="1109443"/>
    <lineage>
        <taxon>Eukaryota</taxon>
        <taxon>Fungi</taxon>
        <taxon>Dikarya</taxon>
        <taxon>Basidiomycota</taxon>
        <taxon>Agaricomycotina</taxon>
        <taxon>Agaricomycetes</taxon>
        <taxon>Sebacinales</taxon>
        <taxon>Serendipitaceae</taxon>
        <taxon>Serendipita</taxon>
    </lineage>
</organism>
<dbReference type="Proteomes" id="UP000007148">
    <property type="component" value="Unassembled WGS sequence"/>
</dbReference>
<evidence type="ECO:0000256" key="1">
    <source>
        <dbReference type="SAM" id="MobiDB-lite"/>
    </source>
</evidence>
<keyword evidence="3" id="KW-1185">Reference proteome</keyword>
<evidence type="ECO:0000313" key="2">
    <source>
        <dbReference type="EMBL" id="CCA77506.1"/>
    </source>
</evidence>
<feature type="region of interest" description="Disordered" evidence="1">
    <location>
        <begin position="1"/>
        <end position="24"/>
    </location>
</feature>
<evidence type="ECO:0000313" key="3">
    <source>
        <dbReference type="Proteomes" id="UP000007148"/>
    </source>
</evidence>